<keyword evidence="2" id="KW-1185">Reference proteome</keyword>
<sequence length="47" mass="5473">MLAYSKVILCYKQIVKSNEAFNHFKSGHFYPLPVQANFKLLALSHFE</sequence>
<dbReference type="Proteomes" id="UP001162483">
    <property type="component" value="Unassembled WGS sequence"/>
</dbReference>
<proteinExistence type="predicted"/>
<evidence type="ECO:0000313" key="1">
    <source>
        <dbReference type="EMBL" id="CAI9541480.1"/>
    </source>
</evidence>
<gene>
    <name evidence="1" type="ORF">SPARVUS_LOCUS1928752</name>
</gene>
<accession>A0ABN9B4E0</accession>
<reference evidence="1" key="1">
    <citation type="submission" date="2023-05" db="EMBL/GenBank/DDBJ databases">
        <authorList>
            <person name="Stuckert A."/>
        </authorList>
    </citation>
    <scope>NUCLEOTIDE SEQUENCE</scope>
</reference>
<comment type="caution">
    <text evidence="1">The sequence shown here is derived from an EMBL/GenBank/DDBJ whole genome shotgun (WGS) entry which is preliminary data.</text>
</comment>
<dbReference type="EMBL" id="CATNWA010001923">
    <property type="protein sequence ID" value="CAI9541480.1"/>
    <property type="molecule type" value="Genomic_DNA"/>
</dbReference>
<name>A0ABN9B4E0_9NEOB</name>
<evidence type="ECO:0000313" key="2">
    <source>
        <dbReference type="Proteomes" id="UP001162483"/>
    </source>
</evidence>
<organism evidence="1 2">
    <name type="scientific">Staurois parvus</name>
    <dbReference type="NCBI Taxonomy" id="386267"/>
    <lineage>
        <taxon>Eukaryota</taxon>
        <taxon>Metazoa</taxon>
        <taxon>Chordata</taxon>
        <taxon>Craniata</taxon>
        <taxon>Vertebrata</taxon>
        <taxon>Euteleostomi</taxon>
        <taxon>Amphibia</taxon>
        <taxon>Batrachia</taxon>
        <taxon>Anura</taxon>
        <taxon>Neobatrachia</taxon>
        <taxon>Ranoidea</taxon>
        <taxon>Ranidae</taxon>
        <taxon>Staurois</taxon>
    </lineage>
</organism>
<protein>
    <submittedName>
        <fullName evidence="1">Uncharacterized protein</fullName>
    </submittedName>
</protein>